<evidence type="ECO:0000256" key="2">
    <source>
        <dbReference type="ARBA" id="ARBA00022630"/>
    </source>
</evidence>
<dbReference type="Proteomes" id="UP000463857">
    <property type="component" value="Chromosome"/>
</dbReference>
<gene>
    <name evidence="5" type="ORF">EK0264_12225</name>
</gene>
<dbReference type="KEGG" id="eke:EK0264_12225"/>
<evidence type="ECO:0000313" key="5">
    <source>
        <dbReference type="EMBL" id="QHC02419.1"/>
    </source>
</evidence>
<dbReference type="AlphaFoldDB" id="A0A7L4YUX3"/>
<dbReference type="InterPro" id="IPR050641">
    <property type="entry name" value="RIFMO-like"/>
</dbReference>
<evidence type="ECO:0000256" key="3">
    <source>
        <dbReference type="ARBA" id="ARBA00022827"/>
    </source>
</evidence>
<evidence type="ECO:0000259" key="4">
    <source>
        <dbReference type="Pfam" id="PF01494"/>
    </source>
</evidence>
<proteinExistence type="predicted"/>
<keyword evidence="3" id="KW-0274">FAD</keyword>
<dbReference type="SUPFAM" id="SSF51905">
    <property type="entry name" value="FAD/NAD(P)-binding domain"/>
    <property type="match status" value="1"/>
</dbReference>
<sequence>MITPSHNGRARLPVAVVGAGPVGQTAALSLARWGLQVAFFDKRAERDPIGSKAICQARDVLDIWASLGTGTVLADEGVTWTTARTYYQGREIDCWQFVDAGESPYPPFVNISQQRTEEVLDRCLDESGIDCRWGVEITGLEQYDDRVTLEVDGRPETFSHVVFATGSRGSIRERLGIDFPGHTFDDAFLICDIEAQLPGWEFERRFHFDPEWNPGRQVLIHACPNSIYRIDWQVPPTYDLDADVASGGLDRRIRQIIGESTPYRIDWKSVYRFHSRHVDQMAAGRVLLAGDVAHLVAPFGARGLNTGVFDADNLGWKIAFDAFGWAGPQLLPSYSTERVAAAKENAEIVDATMAMLVPQDAEAAARRSEMLEAAATGGGMPVDSGRFAEPYWYVDSPLTTADPSRPFAGRPPKGQTPPAAPGIMLPDVLLADGTRLRDHCRTAITLVGPGALPHAAAPIRQLDADLLTERARDTLGYRDGETWVMRPDCYIAGIAADSASLAAIVERTLGSVTSDQPDPTR</sequence>
<dbReference type="InterPro" id="IPR036188">
    <property type="entry name" value="FAD/NAD-bd_sf"/>
</dbReference>
<protein>
    <submittedName>
        <fullName evidence="5">FAD-dependent oxidoreductase</fullName>
    </submittedName>
</protein>
<accession>A0A7L4YUX3</accession>
<evidence type="ECO:0000313" key="6">
    <source>
        <dbReference type="Proteomes" id="UP000463857"/>
    </source>
</evidence>
<keyword evidence="2" id="KW-0285">Flavoprotein</keyword>
<reference evidence="5 6" key="1">
    <citation type="journal article" date="2018" name="Int. J. Syst. Evol. Microbiol.">
        <title>Epidermidibacterium keratini gen. nov., sp. nov., a member of the family Sporichthyaceae, isolated from keratin epidermis.</title>
        <authorList>
            <person name="Lee D.G."/>
            <person name="Trujillo M.E."/>
            <person name="Kang S."/>
            <person name="Nam J.J."/>
            <person name="Kim Y.J."/>
        </authorList>
    </citation>
    <scope>NUCLEOTIDE SEQUENCE [LARGE SCALE GENOMIC DNA]</scope>
    <source>
        <strain evidence="5 6">EPI-7</strain>
    </source>
</reference>
<organism evidence="5 6">
    <name type="scientific">Epidermidibacterium keratini</name>
    <dbReference type="NCBI Taxonomy" id="1891644"/>
    <lineage>
        <taxon>Bacteria</taxon>
        <taxon>Bacillati</taxon>
        <taxon>Actinomycetota</taxon>
        <taxon>Actinomycetes</taxon>
        <taxon>Sporichthyales</taxon>
        <taxon>Sporichthyaceae</taxon>
        <taxon>Epidermidibacterium</taxon>
    </lineage>
</organism>
<dbReference type="InParanoid" id="A0A7L4YUX3"/>
<dbReference type="GO" id="GO:0071949">
    <property type="term" value="F:FAD binding"/>
    <property type="evidence" value="ECO:0007669"/>
    <property type="project" value="InterPro"/>
</dbReference>
<dbReference type="PANTHER" id="PTHR43004:SF19">
    <property type="entry name" value="BINDING MONOOXYGENASE, PUTATIVE (JCVI)-RELATED"/>
    <property type="match status" value="1"/>
</dbReference>
<evidence type="ECO:0000256" key="1">
    <source>
        <dbReference type="ARBA" id="ARBA00001974"/>
    </source>
</evidence>
<feature type="domain" description="FAD-binding" evidence="4">
    <location>
        <begin position="12"/>
        <end position="345"/>
    </location>
</feature>
<dbReference type="Pfam" id="PF01494">
    <property type="entry name" value="FAD_binding_3"/>
    <property type="match status" value="1"/>
</dbReference>
<dbReference type="InterPro" id="IPR002938">
    <property type="entry name" value="FAD-bd"/>
</dbReference>
<dbReference type="PANTHER" id="PTHR43004">
    <property type="entry name" value="TRK SYSTEM POTASSIUM UPTAKE PROTEIN"/>
    <property type="match status" value="1"/>
</dbReference>
<dbReference type="OrthoDB" id="8670884at2"/>
<dbReference type="Gene3D" id="3.50.50.60">
    <property type="entry name" value="FAD/NAD(P)-binding domain"/>
    <property type="match status" value="1"/>
</dbReference>
<name>A0A7L4YUX3_9ACTN</name>
<dbReference type="GO" id="GO:0016709">
    <property type="term" value="F:oxidoreductase activity, acting on paired donors, with incorporation or reduction of molecular oxygen, NAD(P)H as one donor, and incorporation of one atom of oxygen"/>
    <property type="evidence" value="ECO:0007669"/>
    <property type="project" value="UniProtKB-ARBA"/>
</dbReference>
<dbReference type="EMBL" id="CP047156">
    <property type="protein sequence ID" value="QHC02419.1"/>
    <property type="molecule type" value="Genomic_DNA"/>
</dbReference>
<comment type="cofactor">
    <cofactor evidence="1">
        <name>FAD</name>
        <dbReference type="ChEBI" id="CHEBI:57692"/>
    </cofactor>
</comment>
<dbReference type="Gene3D" id="3.30.70.2450">
    <property type="match status" value="1"/>
</dbReference>
<dbReference type="PRINTS" id="PR00420">
    <property type="entry name" value="RNGMNOXGNASE"/>
</dbReference>
<keyword evidence="6" id="KW-1185">Reference proteome</keyword>